<dbReference type="InterPro" id="IPR011990">
    <property type="entry name" value="TPR-like_helical_dom_sf"/>
</dbReference>
<dbReference type="InterPro" id="IPR006597">
    <property type="entry name" value="Sel1-like"/>
</dbReference>
<evidence type="ECO:0000313" key="2">
    <source>
        <dbReference type="Proteomes" id="UP000047420"/>
    </source>
</evidence>
<keyword evidence="1" id="KW-0378">Hydrolase</keyword>
<dbReference type="SMART" id="SM00671">
    <property type="entry name" value="SEL1"/>
    <property type="match status" value="3"/>
</dbReference>
<protein>
    <submittedName>
        <fullName evidence="1">Beta-lactamase hcpC</fullName>
        <ecNumber evidence="1">3.5.2.6</ecNumber>
    </submittedName>
</protein>
<comment type="caution">
    <text evidence="1">The sequence shown here is derived from an EMBL/GenBank/DDBJ whole genome shotgun (WGS) entry which is preliminary data.</text>
</comment>
<accession>A0ABP1ZKF0</accession>
<dbReference type="Proteomes" id="UP000047420">
    <property type="component" value="Unassembled WGS sequence"/>
</dbReference>
<dbReference type="PANTHER" id="PTHR43628:SF1">
    <property type="entry name" value="CHITIN SYNTHASE REGULATORY FACTOR 2-RELATED"/>
    <property type="match status" value="1"/>
</dbReference>
<organism evidence="1 2">
    <name type="scientific">Yersinia wautersii</name>
    <dbReference type="NCBI Taxonomy" id="1341643"/>
    <lineage>
        <taxon>Bacteria</taxon>
        <taxon>Pseudomonadati</taxon>
        <taxon>Pseudomonadota</taxon>
        <taxon>Gammaproteobacteria</taxon>
        <taxon>Enterobacterales</taxon>
        <taxon>Yersiniaceae</taxon>
        <taxon>Yersinia</taxon>
    </lineage>
</organism>
<evidence type="ECO:0000313" key="1">
    <source>
        <dbReference type="EMBL" id="CRG52278.1"/>
    </source>
</evidence>
<dbReference type="Gene3D" id="1.25.40.10">
    <property type="entry name" value="Tetratricopeptide repeat domain"/>
    <property type="match status" value="1"/>
</dbReference>
<reference evidence="1 2" key="1">
    <citation type="submission" date="2015-03" db="EMBL/GenBank/DDBJ databases">
        <authorList>
            <consortium name="Pathogen Informatics"/>
            <person name="Murphy D."/>
        </authorList>
    </citation>
    <scope>NUCLEOTIDE SEQUENCE [LARGE SCALE GENOMIC DNA]</scope>
    <source>
        <strain evidence="1 2">WP-931201</strain>
    </source>
</reference>
<dbReference type="InterPro" id="IPR052945">
    <property type="entry name" value="Mitotic_Regulator"/>
</dbReference>
<keyword evidence="2" id="KW-1185">Reference proteome</keyword>
<dbReference type="PANTHER" id="PTHR43628">
    <property type="entry name" value="ACTIVATOR OF C KINASE PROTEIN 1-RELATED"/>
    <property type="match status" value="1"/>
</dbReference>
<dbReference type="Pfam" id="PF08238">
    <property type="entry name" value="Sel1"/>
    <property type="match status" value="4"/>
</dbReference>
<dbReference type="EC" id="3.5.2.6" evidence="1"/>
<dbReference type="SUPFAM" id="SSF81901">
    <property type="entry name" value="HCP-like"/>
    <property type="match status" value="1"/>
</dbReference>
<proteinExistence type="predicted"/>
<sequence length="192" mass="21751">MTYAQALHLYSQAAAFDDAAAQFNLGNIYYLGRGATINYEVAYTWYLKSANSTDNHDQSPSNLNVGNMYYNGLYVKKDYQQAIEWYLKATKCHHQDGHRRTYCESALQARISLGDIYYNGAGVTKDLKTAFAWYALAQHLNIKMGPQKENVKKELSYEELKEAKITANKLTQKYGLAYGGAIFTDSQIKANH</sequence>
<name>A0ABP1ZKF0_9GAMM</name>
<gene>
    <name evidence="1" type="primary">hcpC_2</name>
    <name evidence="1" type="ORF">ERS008478_03947</name>
</gene>
<dbReference type="EMBL" id="CVMG01000044">
    <property type="protein sequence ID" value="CRG52278.1"/>
    <property type="molecule type" value="Genomic_DNA"/>
</dbReference>
<dbReference type="GO" id="GO:0008800">
    <property type="term" value="F:beta-lactamase activity"/>
    <property type="evidence" value="ECO:0007669"/>
    <property type="project" value="UniProtKB-EC"/>
</dbReference>